<evidence type="ECO:0000313" key="21">
    <source>
        <dbReference type="Proteomes" id="UP000006727"/>
    </source>
</evidence>
<dbReference type="NCBIfam" id="TIGR01266">
    <property type="entry name" value="fum_ac_acetase"/>
    <property type="match status" value="1"/>
</dbReference>
<feature type="binding site" evidence="16">
    <location>
        <position position="264"/>
    </location>
    <ligand>
        <name>Mg(2+)</name>
        <dbReference type="ChEBI" id="CHEBI:18420"/>
    </ligand>
</feature>
<feature type="binding site" evidence="15">
    <location>
        <position position="247"/>
    </location>
    <ligand>
        <name>substrate</name>
    </ligand>
</feature>
<evidence type="ECO:0000256" key="12">
    <source>
        <dbReference type="ARBA" id="ARBA00031740"/>
    </source>
</evidence>
<evidence type="ECO:0000256" key="15">
    <source>
        <dbReference type="PIRSR" id="PIRSR605959-2"/>
    </source>
</evidence>
<comment type="pathway">
    <text evidence="2 17">Amino-acid degradation; L-phenylalanine degradation; acetoacetate and fumarate from L-phenylalanine: step 6/6.</text>
</comment>
<feature type="binding site" evidence="16">
    <location>
        <position position="240"/>
    </location>
    <ligand>
        <name>Ca(2+)</name>
        <dbReference type="ChEBI" id="CHEBI:29108"/>
    </ligand>
</feature>
<reference evidence="20 21" key="1">
    <citation type="journal article" date="2008" name="Science">
        <title>The Physcomitrella genome reveals evolutionary insights into the conquest of land by plants.</title>
        <authorList>
            <person name="Rensing S."/>
            <person name="Lang D."/>
            <person name="Zimmer A."/>
            <person name="Terry A."/>
            <person name="Salamov A."/>
            <person name="Shapiro H."/>
            <person name="Nishiyama T."/>
            <person name="Perroud P.-F."/>
            <person name="Lindquist E."/>
            <person name="Kamisugi Y."/>
            <person name="Tanahashi T."/>
            <person name="Sakakibara K."/>
            <person name="Fujita T."/>
            <person name="Oishi K."/>
            <person name="Shin-I T."/>
            <person name="Kuroki Y."/>
            <person name="Toyoda A."/>
            <person name="Suzuki Y."/>
            <person name="Hashimoto A."/>
            <person name="Yamaguchi K."/>
            <person name="Sugano A."/>
            <person name="Kohara Y."/>
            <person name="Fujiyama A."/>
            <person name="Anterola A."/>
            <person name="Aoki S."/>
            <person name="Ashton N."/>
            <person name="Barbazuk W.B."/>
            <person name="Barker E."/>
            <person name="Bennetzen J."/>
            <person name="Bezanilla M."/>
            <person name="Blankenship R."/>
            <person name="Cho S.H."/>
            <person name="Dutcher S."/>
            <person name="Estelle M."/>
            <person name="Fawcett J.A."/>
            <person name="Gundlach H."/>
            <person name="Hanada K."/>
            <person name="Heyl A."/>
            <person name="Hicks K.A."/>
            <person name="Hugh J."/>
            <person name="Lohr M."/>
            <person name="Mayer K."/>
            <person name="Melkozernov A."/>
            <person name="Murata T."/>
            <person name="Nelson D."/>
            <person name="Pils B."/>
            <person name="Prigge M."/>
            <person name="Reiss B."/>
            <person name="Renner T."/>
            <person name="Rombauts S."/>
            <person name="Rushton P."/>
            <person name="Sanderfoot A."/>
            <person name="Schween G."/>
            <person name="Shiu S.-H."/>
            <person name="Stueber K."/>
            <person name="Theodoulou F.L."/>
            <person name="Tu H."/>
            <person name="Van de Peer Y."/>
            <person name="Verrier P.J."/>
            <person name="Waters E."/>
            <person name="Wood A."/>
            <person name="Yang L."/>
            <person name="Cove D."/>
            <person name="Cuming A."/>
            <person name="Hasebe M."/>
            <person name="Lucas S."/>
            <person name="Mishler D.B."/>
            <person name="Reski R."/>
            <person name="Grigoriev I."/>
            <person name="Quatrano R.S."/>
            <person name="Boore J.L."/>
        </authorList>
    </citation>
    <scope>NUCLEOTIDE SEQUENCE [LARGE SCALE GENOMIC DNA]</scope>
    <source>
        <strain evidence="20 21">cv. Gransden 2004</strain>
    </source>
</reference>
<sequence length="435" mass="46788">MASSMKSFVDVAPGSQFPIQNLPFGVFRPSSGATPRPGVAIGDSVVDLSVLSDAGLFSGPLLSNSTCFSQTSLNAFMALGRPAWKEARVTLQKLLSADEPTLRDNDELRSKAIIPMSKVKMEMPAVIGDYTDFFSSKEHATNTGTIFRSKELALPANWLHVPIGYHGRASSVVISGTDIRRPRGQTAPPDGKKSPEFKPSAVLDFELEMAVFAGPGNELGTTVSVDDAPNHIFGFVIMNDWSARDIQKWEYVPLGPFLGKSFGTTISPWIVTLEALEPFICDAPVQDPPALPYLTEKKRFTYDIPLQVAISPEGESKASVICNSNFKYLYWTVCQQLAHHTSNGCNLNPGDLLASGTISGPDSGSMGSLLEQSWAGSKEIKLEHGGIRKFLKDGDKVIMTAVCQGDGFCVGFGECSGKILPALPIALPRLDQGTA</sequence>
<evidence type="ECO:0000259" key="19">
    <source>
        <dbReference type="Pfam" id="PF09298"/>
    </source>
</evidence>
<dbReference type="Pfam" id="PF01557">
    <property type="entry name" value="FAA_hydrolase"/>
    <property type="match status" value="1"/>
</dbReference>
<dbReference type="EC" id="3.7.1.2" evidence="4 17"/>
<evidence type="ECO:0000256" key="7">
    <source>
        <dbReference type="ARBA" id="ARBA00022801"/>
    </source>
</evidence>
<accession>A0A7I4DWH1</accession>
<evidence type="ECO:0000256" key="9">
    <source>
        <dbReference type="ARBA" id="ARBA00022842"/>
    </source>
</evidence>
<evidence type="ECO:0000256" key="3">
    <source>
        <dbReference type="ARBA" id="ARBA00010211"/>
    </source>
</evidence>
<keyword evidence="10 17" id="KW-0828">Tyrosine catabolism</keyword>
<feature type="active site" description="Proton acceptor" evidence="14">
    <location>
        <position position="139"/>
    </location>
</feature>
<dbReference type="InterPro" id="IPR011234">
    <property type="entry name" value="Fumarylacetoacetase-like_C"/>
</dbReference>
<dbReference type="FunFam" id="2.30.30.230:FF:000002">
    <property type="entry name" value="Fumarylacetoacetase"/>
    <property type="match status" value="1"/>
</dbReference>
<feature type="binding site" evidence="16">
    <location>
        <position position="208"/>
    </location>
    <ligand>
        <name>Ca(2+)</name>
        <dbReference type="ChEBI" id="CHEBI:29108"/>
    </ligand>
</feature>
<dbReference type="Gene3D" id="3.90.850.10">
    <property type="entry name" value="Fumarylacetoacetase-like, C-terminal domain"/>
    <property type="match status" value="1"/>
</dbReference>
<keyword evidence="11 17" id="KW-0585">Phenylalanine catabolism</keyword>
<gene>
    <name evidence="20" type="primary">LOC112280837</name>
</gene>
<dbReference type="GO" id="GO:0006572">
    <property type="term" value="P:L-tyrosine catabolic process"/>
    <property type="evidence" value="ECO:0000318"/>
    <property type="project" value="GO_Central"/>
</dbReference>
<dbReference type="Gramene" id="Pp3c4_7990V3.7">
    <property type="protein sequence ID" value="Pp3c4_7990V3.7"/>
    <property type="gene ID" value="Pp3c4_7990"/>
</dbReference>
<keyword evidence="9 16" id="KW-0460">Magnesium</keyword>
<keyword evidence="8 16" id="KW-0106">Calcium</keyword>
<comment type="catalytic activity">
    <reaction evidence="1 17">
        <text>4-fumarylacetoacetate + H2O = acetoacetate + fumarate + H(+)</text>
        <dbReference type="Rhea" id="RHEA:10244"/>
        <dbReference type="ChEBI" id="CHEBI:13705"/>
        <dbReference type="ChEBI" id="CHEBI:15377"/>
        <dbReference type="ChEBI" id="CHEBI:15378"/>
        <dbReference type="ChEBI" id="CHEBI:18034"/>
        <dbReference type="ChEBI" id="CHEBI:29806"/>
        <dbReference type="EC" id="3.7.1.2"/>
    </reaction>
</comment>
<dbReference type="GO" id="GO:0004334">
    <property type="term" value="F:fumarylacetoacetase activity"/>
    <property type="evidence" value="ECO:0000318"/>
    <property type="project" value="GO_Central"/>
</dbReference>
<keyword evidence="21" id="KW-1185">Reference proteome</keyword>
<dbReference type="InterPro" id="IPR015377">
    <property type="entry name" value="Fumarylacetoacetase_N"/>
</dbReference>
<feature type="binding site" evidence="16">
    <location>
        <position position="132"/>
    </location>
    <ligand>
        <name>Ca(2+)</name>
        <dbReference type="ChEBI" id="CHEBI:29108"/>
    </ligand>
</feature>
<dbReference type="Proteomes" id="UP000006727">
    <property type="component" value="Chromosome 4"/>
</dbReference>
<proteinExistence type="inferred from homology"/>
<dbReference type="EMBL" id="ABEU02000004">
    <property type="status" value="NOT_ANNOTATED_CDS"/>
    <property type="molecule type" value="Genomic_DNA"/>
</dbReference>
<feature type="domain" description="Fumarylacetoacetase-like C-terminal" evidence="18">
    <location>
        <begin position="134"/>
        <end position="401"/>
    </location>
</feature>
<dbReference type="SUPFAM" id="SSF56529">
    <property type="entry name" value="FAH"/>
    <property type="match status" value="1"/>
</dbReference>
<feature type="binding site" evidence="16">
    <location>
        <position position="240"/>
    </location>
    <ligand>
        <name>Mg(2+)</name>
        <dbReference type="ChEBI" id="CHEBI:18420"/>
    </ligand>
</feature>
<reference evidence="20" key="3">
    <citation type="submission" date="2020-12" db="UniProtKB">
        <authorList>
            <consortium name="EnsemblPlants"/>
        </authorList>
    </citation>
    <scope>IDENTIFICATION</scope>
</reference>
<evidence type="ECO:0000256" key="17">
    <source>
        <dbReference type="RuleBase" id="RU366008"/>
    </source>
</evidence>
<dbReference type="SUPFAM" id="SSF63433">
    <property type="entry name" value="Fumarylacetoacetate hydrolase, FAH, N-terminal domain"/>
    <property type="match status" value="1"/>
</dbReference>
<dbReference type="PANTHER" id="PTHR43069">
    <property type="entry name" value="FUMARYLACETOACETASE"/>
    <property type="match status" value="1"/>
</dbReference>
<evidence type="ECO:0000256" key="5">
    <source>
        <dbReference type="ARBA" id="ARBA00014741"/>
    </source>
</evidence>
<dbReference type="InterPro" id="IPR005959">
    <property type="entry name" value="Fumarylacetoacetase"/>
</dbReference>
<evidence type="ECO:0000256" key="2">
    <source>
        <dbReference type="ARBA" id="ARBA00004782"/>
    </source>
</evidence>
<dbReference type="PANTHER" id="PTHR43069:SF2">
    <property type="entry name" value="FUMARYLACETOACETASE"/>
    <property type="match status" value="1"/>
</dbReference>
<dbReference type="InterPro" id="IPR036462">
    <property type="entry name" value="Fumarylacetoacetase_N_sf"/>
</dbReference>
<evidence type="ECO:0000256" key="10">
    <source>
        <dbReference type="ARBA" id="ARBA00022878"/>
    </source>
</evidence>
<dbReference type="EnsemblPlants" id="Pp3c4_7990V3.8">
    <property type="protein sequence ID" value="Pp3c4_7990V3.8"/>
    <property type="gene ID" value="Pp3c4_7990"/>
</dbReference>
<feature type="binding site" evidence="15">
    <location>
        <position position="134"/>
    </location>
    <ligand>
        <name>substrate</name>
    </ligand>
</feature>
<feature type="binding site" evidence="15">
    <location>
        <position position="251"/>
    </location>
    <ligand>
        <name>substrate</name>
    </ligand>
</feature>
<evidence type="ECO:0000256" key="14">
    <source>
        <dbReference type="PIRSR" id="PIRSR605959-1"/>
    </source>
</evidence>
<dbReference type="InterPro" id="IPR036663">
    <property type="entry name" value="Fumarylacetoacetase_C_sf"/>
</dbReference>
<dbReference type="FunCoup" id="A0A7I4DWH1">
    <property type="interactions" value="3168"/>
</dbReference>
<dbReference type="UniPathway" id="UPA00139">
    <property type="reaction ID" value="UER00341"/>
</dbReference>
<dbReference type="GO" id="GO:0006559">
    <property type="term" value="P:L-phenylalanine catabolic process"/>
    <property type="evidence" value="ECO:0000318"/>
    <property type="project" value="GO_Central"/>
</dbReference>
<name>A0A7I4DWH1_PHYPA</name>
<dbReference type="Pfam" id="PF09298">
    <property type="entry name" value="FAA_hydrolase_N"/>
    <property type="match status" value="1"/>
</dbReference>
<evidence type="ECO:0000259" key="18">
    <source>
        <dbReference type="Pfam" id="PF01557"/>
    </source>
</evidence>
<reference evidence="20 21" key="2">
    <citation type="journal article" date="2018" name="Plant J.">
        <title>The Physcomitrella patens chromosome-scale assembly reveals moss genome structure and evolution.</title>
        <authorList>
            <person name="Lang D."/>
            <person name="Ullrich K.K."/>
            <person name="Murat F."/>
            <person name="Fuchs J."/>
            <person name="Jenkins J."/>
            <person name="Haas F.B."/>
            <person name="Piednoel M."/>
            <person name="Gundlach H."/>
            <person name="Van Bel M."/>
            <person name="Meyberg R."/>
            <person name="Vives C."/>
            <person name="Morata J."/>
            <person name="Symeonidi A."/>
            <person name="Hiss M."/>
            <person name="Muchero W."/>
            <person name="Kamisugi Y."/>
            <person name="Saleh O."/>
            <person name="Blanc G."/>
            <person name="Decker E.L."/>
            <person name="van Gessel N."/>
            <person name="Grimwood J."/>
            <person name="Hayes R.D."/>
            <person name="Graham S.W."/>
            <person name="Gunter L.E."/>
            <person name="McDaniel S.F."/>
            <person name="Hoernstein S.N.W."/>
            <person name="Larsson A."/>
            <person name="Li F.W."/>
            <person name="Perroud P.F."/>
            <person name="Phillips J."/>
            <person name="Ranjan P."/>
            <person name="Rokshar D.S."/>
            <person name="Rothfels C.J."/>
            <person name="Schneider L."/>
            <person name="Shu S."/>
            <person name="Stevenson D.W."/>
            <person name="Thummler F."/>
            <person name="Tillich M."/>
            <person name="Villarreal Aguilar J.C."/>
            <person name="Widiez T."/>
            <person name="Wong G.K."/>
            <person name="Wymore A."/>
            <person name="Zhang Y."/>
            <person name="Zimmer A.D."/>
            <person name="Quatrano R.S."/>
            <person name="Mayer K.F.X."/>
            <person name="Goodstein D."/>
            <person name="Casacuberta J.M."/>
            <person name="Vandepoele K."/>
            <person name="Reski R."/>
            <person name="Cuming A.C."/>
            <person name="Tuskan G.A."/>
            <person name="Maumus F."/>
            <person name="Salse J."/>
            <person name="Schmutz J."/>
            <person name="Rensing S.A."/>
        </authorList>
    </citation>
    <scope>NUCLEOTIDE SEQUENCE [LARGE SCALE GENOMIC DNA]</scope>
    <source>
        <strain evidence="20 21">cv. Gransden 2004</strain>
    </source>
</reference>
<dbReference type="Gene3D" id="2.30.30.230">
    <property type="entry name" value="Fumarylacetoacetase, N-terminal domain"/>
    <property type="match status" value="1"/>
</dbReference>
<evidence type="ECO:0000256" key="11">
    <source>
        <dbReference type="ARBA" id="ARBA00023232"/>
    </source>
</evidence>
<evidence type="ECO:0000256" key="6">
    <source>
        <dbReference type="ARBA" id="ARBA00022723"/>
    </source>
</evidence>
<evidence type="ECO:0000256" key="16">
    <source>
        <dbReference type="PIRSR" id="PIRSR605959-3"/>
    </source>
</evidence>
<evidence type="ECO:0000313" key="20">
    <source>
        <dbReference type="EnsemblPlants" id="Pp3c4_7990V3.8"/>
    </source>
</evidence>
<comment type="cofactor">
    <cofactor evidence="17">
        <name>Mg(2+)</name>
        <dbReference type="ChEBI" id="CHEBI:18420"/>
    </cofactor>
    <cofactor evidence="17">
        <name>Ca(2+)</name>
        <dbReference type="ChEBI" id="CHEBI:29108"/>
    </cofactor>
</comment>
<evidence type="ECO:0000256" key="13">
    <source>
        <dbReference type="ARBA" id="ARBA00057625"/>
    </source>
</evidence>
<feature type="binding site" evidence="15">
    <location>
        <position position="357"/>
    </location>
    <ligand>
        <name>substrate</name>
    </ligand>
</feature>
<feature type="domain" description="Fumarylacetoacetase N-terminal" evidence="19">
    <location>
        <begin position="20"/>
        <end position="124"/>
    </location>
</feature>
<evidence type="ECO:0000256" key="8">
    <source>
        <dbReference type="ARBA" id="ARBA00022837"/>
    </source>
</evidence>
<organism evidence="20 21">
    <name type="scientific">Physcomitrium patens</name>
    <name type="common">Spreading-leaved earth moss</name>
    <name type="synonym">Physcomitrella patens</name>
    <dbReference type="NCBI Taxonomy" id="3218"/>
    <lineage>
        <taxon>Eukaryota</taxon>
        <taxon>Viridiplantae</taxon>
        <taxon>Streptophyta</taxon>
        <taxon>Embryophyta</taxon>
        <taxon>Bryophyta</taxon>
        <taxon>Bryophytina</taxon>
        <taxon>Bryopsida</taxon>
        <taxon>Funariidae</taxon>
        <taxon>Funariales</taxon>
        <taxon>Funariaceae</taxon>
        <taxon>Physcomitrium</taxon>
    </lineage>
</organism>
<keyword evidence="7 17" id="KW-0378">Hydrolase</keyword>
<dbReference type="Gramene" id="Pp3c4_7990V3.8">
    <property type="protein sequence ID" value="Pp3c4_7990V3.8"/>
    <property type="gene ID" value="Pp3c4_7990"/>
</dbReference>
<dbReference type="FunFam" id="3.90.850.10:FF:000004">
    <property type="entry name" value="Fumarylacetoacetase"/>
    <property type="match status" value="1"/>
</dbReference>
<protein>
    <recommendedName>
        <fullName evidence="5 17">Fumarylacetoacetase</fullName>
        <ecNumber evidence="4 17">3.7.1.2</ecNumber>
    </recommendedName>
    <alternativeName>
        <fullName evidence="12 17">Fumarylacetoacetate hydrolase</fullName>
    </alternativeName>
</protein>
<keyword evidence="6 16" id="KW-0479">Metal-binding</keyword>
<dbReference type="GO" id="GO:0046872">
    <property type="term" value="F:metal ion binding"/>
    <property type="evidence" value="ECO:0007669"/>
    <property type="project" value="UniProtKB-UniRule"/>
</dbReference>
<dbReference type="GO" id="GO:1902000">
    <property type="term" value="P:homogentisate catabolic process"/>
    <property type="evidence" value="ECO:0000318"/>
    <property type="project" value="GO_Central"/>
</dbReference>
<feature type="binding site" evidence="16">
    <location>
        <position position="206"/>
    </location>
    <ligand>
        <name>Ca(2+)</name>
        <dbReference type="ChEBI" id="CHEBI:29108"/>
    </ligand>
</feature>
<dbReference type="AlphaFoldDB" id="A0A7I4DWH1"/>
<evidence type="ECO:0000256" key="4">
    <source>
        <dbReference type="ARBA" id="ARBA00012094"/>
    </source>
</evidence>
<comment type="similarity">
    <text evidence="3 17">Belongs to the FAH family.</text>
</comment>
<evidence type="ECO:0000256" key="1">
    <source>
        <dbReference type="ARBA" id="ARBA00000353"/>
    </source>
</evidence>
<comment type="function">
    <text evidence="13">Converts fumarylacetoacetate to acetoacetate and fumarate. Involved in tyrosine catabolic pathway. Catalyzes the final step in the tyrosine degradation pathway.</text>
</comment>
<dbReference type="EnsemblPlants" id="Pp3c4_7990V3.7">
    <property type="protein sequence ID" value="Pp3c4_7990V3.7"/>
    <property type="gene ID" value="Pp3c4_7990"/>
</dbReference>
<feature type="binding site" evidence="15">
    <location>
        <position position="148"/>
    </location>
    <ligand>
        <name>substrate</name>
    </ligand>
</feature>
<feature type="binding site" evidence="16">
    <location>
        <position position="260"/>
    </location>
    <ligand>
        <name>Mg(2+)</name>
        <dbReference type="ChEBI" id="CHEBI:18420"/>
    </ligand>
</feature>